<keyword evidence="3" id="KW-1185">Reference proteome</keyword>
<dbReference type="AlphaFoldDB" id="A0A9Q1GEC0"/>
<evidence type="ECO:0000313" key="2">
    <source>
        <dbReference type="EMBL" id="KAJ8381970.1"/>
    </source>
</evidence>
<name>A0A9Q1GEC0_SYNKA</name>
<protein>
    <submittedName>
        <fullName evidence="2">Uncharacterized protein</fullName>
    </submittedName>
</protein>
<feature type="region of interest" description="Disordered" evidence="1">
    <location>
        <begin position="1"/>
        <end position="49"/>
    </location>
</feature>
<accession>A0A9Q1GEC0</accession>
<proteinExistence type="predicted"/>
<sequence>MTSYMSSVGAPVTRAAVRSPSRRPTAETSAWRAATAPEGSSFPTNQASACHRPSAPCYYDGEIYHPNDRLLRLPHHMLLRERRNAMQL</sequence>
<evidence type="ECO:0000313" key="3">
    <source>
        <dbReference type="Proteomes" id="UP001152622"/>
    </source>
</evidence>
<reference evidence="2" key="1">
    <citation type="journal article" date="2023" name="Science">
        <title>Genome structures resolve the early diversification of teleost fishes.</title>
        <authorList>
            <person name="Parey E."/>
            <person name="Louis A."/>
            <person name="Montfort J."/>
            <person name="Bouchez O."/>
            <person name="Roques C."/>
            <person name="Iampietro C."/>
            <person name="Lluch J."/>
            <person name="Castinel A."/>
            <person name="Donnadieu C."/>
            <person name="Desvignes T."/>
            <person name="Floi Bucao C."/>
            <person name="Jouanno E."/>
            <person name="Wen M."/>
            <person name="Mejri S."/>
            <person name="Dirks R."/>
            <person name="Jansen H."/>
            <person name="Henkel C."/>
            <person name="Chen W.J."/>
            <person name="Zahm M."/>
            <person name="Cabau C."/>
            <person name="Klopp C."/>
            <person name="Thompson A.W."/>
            <person name="Robinson-Rechavi M."/>
            <person name="Braasch I."/>
            <person name="Lecointre G."/>
            <person name="Bobe J."/>
            <person name="Postlethwait J.H."/>
            <person name="Berthelot C."/>
            <person name="Roest Crollius H."/>
            <person name="Guiguen Y."/>
        </authorList>
    </citation>
    <scope>NUCLEOTIDE SEQUENCE</scope>
    <source>
        <strain evidence="2">WJC10195</strain>
    </source>
</reference>
<dbReference type="Proteomes" id="UP001152622">
    <property type="component" value="Chromosome 1"/>
</dbReference>
<dbReference type="EMBL" id="JAINUF010000001">
    <property type="protein sequence ID" value="KAJ8381970.1"/>
    <property type="molecule type" value="Genomic_DNA"/>
</dbReference>
<organism evidence="2 3">
    <name type="scientific">Synaphobranchus kaupii</name>
    <name type="common">Kaup's arrowtooth eel</name>
    <dbReference type="NCBI Taxonomy" id="118154"/>
    <lineage>
        <taxon>Eukaryota</taxon>
        <taxon>Metazoa</taxon>
        <taxon>Chordata</taxon>
        <taxon>Craniata</taxon>
        <taxon>Vertebrata</taxon>
        <taxon>Euteleostomi</taxon>
        <taxon>Actinopterygii</taxon>
        <taxon>Neopterygii</taxon>
        <taxon>Teleostei</taxon>
        <taxon>Anguilliformes</taxon>
        <taxon>Synaphobranchidae</taxon>
        <taxon>Synaphobranchus</taxon>
    </lineage>
</organism>
<gene>
    <name evidence="2" type="ORF">SKAU_G00027480</name>
</gene>
<evidence type="ECO:0000256" key="1">
    <source>
        <dbReference type="SAM" id="MobiDB-lite"/>
    </source>
</evidence>
<comment type="caution">
    <text evidence="2">The sequence shown here is derived from an EMBL/GenBank/DDBJ whole genome shotgun (WGS) entry which is preliminary data.</text>
</comment>